<organism evidence="2 3">
    <name type="scientific">Aspergillus sydowii CBS 593.65</name>
    <dbReference type="NCBI Taxonomy" id="1036612"/>
    <lineage>
        <taxon>Eukaryota</taxon>
        <taxon>Fungi</taxon>
        <taxon>Dikarya</taxon>
        <taxon>Ascomycota</taxon>
        <taxon>Pezizomycotina</taxon>
        <taxon>Eurotiomycetes</taxon>
        <taxon>Eurotiomycetidae</taxon>
        <taxon>Eurotiales</taxon>
        <taxon>Aspergillaceae</taxon>
        <taxon>Aspergillus</taxon>
        <taxon>Aspergillus subgen. Nidulantes</taxon>
    </lineage>
</organism>
<feature type="region of interest" description="Disordered" evidence="1">
    <location>
        <begin position="1"/>
        <end position="83"/>
    </location>
</feature>
<reference evidence="3" key="1">
    <citation type="journal article" date="2017" name="Genome Biol.">
        <title>Comparative genomics reveals high biological diversity and specific adaptations in the industrially and medically important fungal genus Aspergillus.</title>
        <authorList>
            <person name="de Vries R.P."/>
            <person name="Riley R."/>
            <person name="Wiebenga A."/>
            <person name="Aguilar-Osorio G."/>
            <person name="Amillis S."/>
            <person name="Uchima C.A."/>
            <person name="Anderluh G."/>
            <person name="Asadollahi M."/>
            <person name="Askin M."/>
            <person name="Barry K."/>
            <person name="Battaglia E."/>
            <person name="Bayram O."/>
            <person name="Benocci T."/>
            <person name="Braus-Stromeyer S.A."/>
            <person name="Caldana C."/>
            <person name="Canovas D."/>
            <person name="Cerqueira G.C."/>
            <person name="Chen F."/>
            <person name="Chen W."/>
            <person name="Choi C."/>
            <person name="Clum A."/>
            <person name="Dos Santos R.A."/>
            <person name="Damasio A.R."/>
            <person name="Diallinas G."/>
            <person name="Emri T."/>
            <person name="Fekete E."/>
            <person name="Flipphi M."/>
            <person name="Freyberg S."/>
            <person name="Gallo A."/>
            <person name="Gournas C."/>
            <person name="Habgood R."/>
            <person name="Hainaut M."/>
            <person name="Harispe M.L."/>
            <person name="Henrissat B."/>
            <person name="Hilden K.S."/>
            <person name="Hope R."/>
            <person name="Hossain A."/>
            <person name="Karabika E."/>
            <person name="Karaffa L."/>
            <person name="Karanyi Z."/>
            <person name="Krasevec N."/>
            <person name="Kuo A."/>
            <person name="Kusch H."/>
            <person name="LaButti K."/>
            <person name="Lagendijk E.L."/>
            <person name="Lapidus A."/>
            <person name="Levasseur A."/>
            <person name="Lindquist E."/>
            <person name="Lipzen A."/>
            <person name="Logrieco A.F."/>
            <person name="MacCabe A."/>
            <person name="Maekelae M.R."/>
            <person name="Malavazi I."/>
            <person name="Melin P."/>
            <person name="Meyer V."/>
            <person name="Mielnichuk N."/>
            <person name="Miskei M."/>
            <person name="Molnar A.P."/>
            <person name="Mule G."/>
            <person name="Ngan C.Y."/>
            <person name="Orejas M."/>
            <person name="Orosz E."/>
            <person name="Ouedraogo J.P."/>
            <person name="Overkamp K.M."/>
            <person name="Park H.-S."/>
            <person name="Perrone G."/>
            <person name="Piumi F."/>
            <person name="Punt P.J."/>
            <person name="Ram A.F."/>
            <person name="Ramon A."/>
            <person name="Rauscher S."/>
            <person name="Record E."/>
            <person name="Riano-Pachon D.M."/>
            <person name="Robert V."/>
            <person name="Roehrig J."/>
            <person name="Ruller R."/>
            <person name="Salamov A."/>
            <person name="Salih N.S."/>
            <person name="Samson R.A."/>
            <person name="Sandor E."/>
            <person name="Sanguinetti M."/>
            <person name="Schuetze T."/>
            <person name="Sepcic K."/>
            <person name="Shelest E."/>
            <person name="Sherlock G."/>
            <person name="Sophianopoulou V."/>
            <person name="Squina F.M."/>
            <person name="Sun H."/>
            <person name="Susca A."/>
            <person name="Todd R.B."/>
            <person name="Tsang A."/>
            <person name="Unkles S.E."/>
            <person name="van de Wiele N."/>
            <person name="van Rossen-Uffink D."/>
            <person name="Oliveira J.V."/>
            <person name="Vesth T.C."/>
            <person name="Visser J."/>
            <person name="Yu J.-H."/>
            <person name="Zhou M."/>
            <person name="Andersen M.R."/>
            <person name="Archer D.B."/>
            <person name="Baker S.E."/>
            <person name="Benoit I."/>
            <person name="Brakhage A.A."/>
            <person name="Braus G.H."/>
            <person name="Fischer R."/>
            <person name="Frisvad J.C."/>
            <person name="Goldman G.H."/>
            <person name="Houbraken J."/>
            <person name="Oakley B."/>
            <person name="Pocsi I."/>
            <person name="Scazzocchio C."/>
            <person name="Seiboth B."/>
            <person name="vanKuyk P.A."/>
            <person name="Wortman J."/>
            <person name="Dyer P.S."/>
            <person name="Grigoriev I.V."/>
        </authorList>
    </citation>
    <scope>NUCLEOTIDE SEQUENCE [LARGE SCALE GENOMIC DNA]</scope>
    <source>
        <strain evidence="3">CBS 593.65</strain>
    </source>
</reference>
<name>A0A1L9T6G9_9EURO</name>
<dbReference type="Proteomes" id="UP000184356">
    <property type="component" value="Unassembled WGS sequence"/>
</dbReference>
<accession>A0A1L9T6G9</accession>
<evidence type="ECO:0000313" key="3">
    <source>
        <dbReference type="Proteomes" id="UP000184356"/>
    </source>
</evidence>
<feature type="compositionally biased region" description="Acidic residues" evidence="1">
    <location>
        <begin position="18"/>
        <end position="28"/>
    </location>
</feature>
<dbReference type="RefSeq" id="XP_040698813.1">
    <property type="nucleotide sequence ID" value="XM_040846739.1"/>
</dbReference>
<proteinExistence type="predicted"/>
<evidence type="ECO:0000256" key="1">
    <source>
        <dbReference type="SAM" id="MobiDB-lite"/>
    </source>
</evidence>
<dbReference type="AlphaFoldDB" id="A0A1L9T6G9"/>
<protein>
    <submittedName>
        <fullName evidence="2">Uncharacterized protein</fullName>
    </submittedName>
</protein>
<keyword evidence="3" id="KW-1185">Reference proteome</keyword>
<dbReference type="OrthoDB" id="10588427at2759"/>
<feature type="compositionally biased region" description="Polar residues" evidence="1">
    <location>
        <begin position="151"/>
        <end position="163"/>
    </location>
</feature>
<dbReference type="VEuPathDB" id="FungiDB:ASPSYDRAFT_438245"/>
<feature type="compositionally biased region" description="Basic residues" evidence="1">
    <location>
        <begin position="134"/>
        <end position="148"/>
    </location>
</feature>
<feature type="compositionally biased region" description="Polar residues" evidence="1">
    <location>
        <begin position="54"/>
        <end position="72"/>
    </location>
</feature>
<dbReference type="GeneID" id="63762812"/>
<evidence type="ECO:0000313" key="2">
    <source>
        <dbReference type="EMBL" id="OJJ55007.1"/>
    </source>
</evidence>
<gene>
    <name evidence="2" type="ORF">ASPSYDRAFT_438245</name>
</gene>
<dbReference type="EMBL" id="KV878593">
    <property type="protein sequence ID" value="OJJ55007.1"/>
    <property type="molecule type" value="Genomic_DNA"/>
</dbReference>
<sequence length="208" mass="22840">MEQGTEDSDAHISIEQPLDPDEEREPDDGLPPFPLDPSFDDWLDANTEALDGIGTTSNEPVPSLAPHSQSHPNPGFIEGFRQTQVKSVPDSLMNVFPLEDPTMVIPSAAARASELPNKPSPDDPSTGKIASRTTRQRKRKTKTKRKKKQSGDQNDIQPTTTGPLNEDAGIVSGTDLQPWPFERWEYVSHRPISMPVGVGVCRFNSSSK</sequence>
<feature type="region of interest" description="Disordered" evidence="1">
    <location>
        <begin position="107"/>
        <end position="174"/>
    </location>
</feature>